<comment type="caution">
    <text evidence="1">The sequence shown here is derived from an EMBL/GenBank/DDBJ whole genome shotgun (WGS) entry which is preliminary data.</text>
</comment>
<gene>
    <name evidence="1" type="ORF">OUO13_13405</name>
</gene>
<dbReference type="RefSeq" id="WP_283174396.1">
    <property type="nucleotide sequence ID" value="NZ_JAPNOA010000039.1"/>
</dbReference>
<name>A0A9X3ITD1_9GAMM</name>
<protein>
    <submittedName>
        <fullName evidence="1">Uncharacterized protein</fullName>
    </submittedName>
</protein>
<proteinExistence type="predicted"/>
<dbReference type="AlphaFoldDB" id="A0A9X3ITD1"/>
<reference evidence="1" key="1">
    <citation type="submission" date="2022-11" db="EMBL/GenBank/DDBJ databases">
        <title>Parathalassolutuus dongxingensis gen. nov., sp. nov., a novel member of family Oceanospirillaceae isolated from a coastal shrimp pond in Guangxi, China.</title>
        <authorList>
            <person name="Chen H."/>
        </authorList>
    </citation>
    <scope>NUCLEOTIDE SEQUENCE</scope>
    <source>
        <strain evidence="1">G-43</strain>
    </source>
</reference>
<dbReference type="EMBL" id="JAPNOA010000039">
    <property type="protein sequence ID" value="MCY0966185.1"/>
    <property type="molecule type" value="Genomic_DNA"/>
</dbReference>
<organism evidence="1 2">
    <name type="scientific">Parathalassolituus penaei</name>
    <dbReference type="NCBI Taxonomy" id="2997323"/>
    <lineage>
        <taxon>Bacteria</taxon>
        <taxon>Pseudomonadati</taxon>
        <taxon>Pseudomonadota</taxon>
        <taxon>Gammaproteobacteria</taxon>
        <taxon>Oceanospirillales</taxon>
        <taxon>Oceanospirillaceae</taxon>
        <taxon>Parathalassolituus</taxon>
    </lineage>
</organism>
<sequence length="221" mass="25086">MKPIVSTSVSEGQYSRERFVEQIEQAHRSRHCLKLHAGGSTVFLDFVNELWIDPDRILPGLLQPDLHGGLLMIEDVPAQTIRDQLAVHGRPLAEFWWELVYNCFDANSAARFNLFYGCRRDDVVHLSRWPNFSRVTVNPAALRMAALFTARPTSVFLASKILEVPMLEVERFYAASVASGFVERVNRQAQAEPQAPRVHRQQGLIKSLMNHLSRAYSARSA</sequence>
<evidence type="ECO:0000313" key="1">
    <source>
        <dbReference type="EMBL" id="MCY0966185.1"/>
    </source>
</evidence>
<dbReference type="Proteomes" id="UP001150830">
    <property type="component" value="Unassembled WGS sequence"/>
</dbReference>
<accession>A0A9X3ITD1</accession>
<evidence type="ECO:0000313" key="2">
    <source>
        <dbReference type="Proteomes" id="UP001150830"/>
    </source>
</evidence>
<keyword evidence="2" id="KW-1185">Reference proteome</keyword>